<feature type="transmembrane region" description="Helical" evidence="1">
    <location>
        <begin position="27"/>
        <end position="43"/>
    </location>
</feature>
<evidence type="ECO:0000313" key="3">
    <source>
        <dbReference type="WBParaSite" id="Csp11.Scaffold612.g5879.t1"/>
    </source>
</evidence>
<accession>A0A1I7TH51</accession>
<keyword evidence="1" id="KW-1133">Transmembrane helix</keyword>
<feature type="transmembrane region" description="Helical" evidence="1">
    <location>
        <begin position="50"/>
        <end position="68"/>
    </location>
</feature>
<proteinExistence type="predicted"/>
<protein>
    <submittedName>
        <fullName evidence="3">G_PROTEIN_RECEP_F1_2 domain-containing protein</fullName>
    </submittedName>
</protein>
<reference evidence="3" key="1">
    <citation type="submission" date="2016-11" db="UniProtKB">
        <authorList>
            <consortium name="WormBaseParasite"/>
        </authorList>
    </citation>
    <scope>IDENTIFICATION</scope>
</reference>
<sequence>MSMVSIIAIGAISLTELILFVVNQTTQFLLALLAVQRFLIYFLPRFEKHLIFSVAGFKWLLWILYPLFAVGVSGSFMEVVPSMGYCV</sequence>
<evidence type="ECO:0000256" key="1">
    <source>
        <dbReference type="SAM" id="Phobius"/>
    </source>
</evidence>
<evidence type="ECO:0000313" key="2">
    <source>
        <dbReference type="Proteomes" id="UP000095282"/>
    </source>
</evidence>
<organism evidence="2 3">
    <name type="scientific">Caenorhabditis tropicalis</name>
    <dbReference type="NCBI Taxonomy" id="1561998"/>
    <lineage>
        <taxon>Eukaryota</taxon>
        <taxon>Metazoa</taxon>
        <taxon>Ecdysozoa</taxon>
        <taxon>Nematoda</taxon>
        <taxon>Chromadorea</taxon>
        <taxon>Rhabditida</taxon>
        <taxon>Rhabditina</taxon>
        <taxon>Rhabditomorpha</taxon>
        <taxon>Rhabditoidea</taxon>
        <taxon>Rhabditidae</taxon>
        <taxon>Peloderinae</taxon>
        <taxon>Caenorhabditis</taxon>
    </lineage>
</organism>
<keyword evidence="1" id="KW-0812">Transmembrane</keyword>
<name>A0A1I7TH51_9PELO</name>
<dbReference type="Pfam" id="PF10325">
    <property type="entry name" value="7TM_GPCR_Srz"/>
    <property type="match status" value="1"/>
</dbReference>
<dbReference type="Proteomes" id="UP000095282">
    <property type="component" value="Unplaced"/>
</dbReference>
<dbReference type="AlphaFoldDB" id="A0A1I7TH51"/>
<keyword evidence="1" id="KW-0472">Membrane</keyword>
<keyword evidence="2" id="KW-1185">Reference proteome</keyword>
<dbReference type="WBParaSite" id="Csp11.Scaffold612.g5879.t1">
    <property type="protein sequence ID" value="Csp11.Scaffold612.g5879.t1"/>
    <property type="gene ID" value="Csp11.Scaffold612.g5879"/>
</dbReference>
<dbReference type="InterPro" id="IPR018817">
    <property type="entry name" value="7TM_GPCR_serpentine_rcpt_Srz"/>
</dbReference>